<dbReference type="Pfam" id="PF00535">
    <property type="entry name" value="Glycos_transf_2"/>
    <property type="match status" value="1"/>
</dbReference>
<evidence type="ECO:0000313" key="4">
    <source>
        <dbReference type="EMBL" id="MBC5841471.1"/>
    </source>
</evidence>
<dbReference type="RefSeq" id="WP_187010051.1">
    <property type="nucleotide sequence ID" value="NZ_JACRUI010000002.1"/>
</dbReference>
<evidence type="ECO:0000313" key="5">
    <source>
        <dbReference type="Proteomes" id="UP000629963"/>
    </source>
</evidence>
<dbReference type="PANTHER" id="PTHR22916">
    <property type="entry name" value="GLYCOSYLTRANSFERASE"/>
    <property type="match status" value="1"/>
</dbReference>
<dbReference type="PANTHER" id="PTHR22916:SF51">
    <property type="entry name" value="GLYCOSYLTRANSFERASE EPSH-RELATED"/>
    <property type="match status" value="1"/>
</dbReference>
<dbReference type="CDD" id="cd00761">
    <property type="entry name" value="Glyco_tranf_GTA_type"/>
    <property type="match status" value="1"/>
</dbReference>
<evidence type="ECO:0000256" key="1">
    <source>
        <dbReference type="ARBA" id="ARBA00022676"/>
    </source>
</evidence>
<evidence type="ECO:0000256" key="2">
    <source>
        <dbReference type="ARBA" id="ARBA00022679"/>
    </source>
</evidence>
<proteinExistence type="predicted"/>
<evidence type="ECO:0000259" key="3">
    <source>
        <dbReference type="Pfam" id="PF00535"/>
    </source>
</evidence>
<comment type="caution">
    <text evidence="4">The sequence shown here is derived from an EMBL/GenBank/DDBJ whole genome shotgun (WGS) entry which is preliminary data.</text>
</comment>
<gene>
    <name evidence="4" type="ORF">H8R23_08640</name>
</gene>
<protein>
    <submittedName>
        <fullName evidence="4">Glycosyltransferase</fullName>
    </submittedName>
</protein>
<dbReference type="InterPro" id="IPR001173">
    <property type="entry name" value="Glyco_trans_2-like"/>
</dbReference>
<dbReference type="InterPro" id="IPR029044">
    <property type="entry name" value="Nucleotide-diphossugar_trans"/>
</dbReference>
<reference evidence="4 5" key="1">
    <citation type="submission" date="2020-08" db="EMBL/GenBank/DDBJ databases">
        <title>Description of novel Flavobacterium F-380 isolate.</title>
        <authorList>
            <person name="Saticioglu I.B."/>
            <person name="Duman M."/>
            <person name="Altun S."/>
        </authorList>
    </citation>
    <scope>NUCLEOTIDE SEQUENCE [LARGE SCALE GENOMIC DNA]</scope>
    <source>
        <strain evidence="4 5">F-380</strain>
    </source>
</reference>
<accession>A0ABR7J7J4</accession>
<dbReference type="Proteomes" id="UP000629963">
    <property type="component" value="Unassembled WGS sequence"/>
</dbReference>
<keyword evidence="1" id="KW-0328">Glycosyltransferase</keyword>
<dbReference type="Gene3D" id="3.90.550.10">
    <property type="entry name" value="Spore Coat Polysaccharide Biosynthesis Protein SpsA, Chain A"/>
    <property type="match status" value="1"/>
</dbReference>
<sequence length="323" mass="37907">MHKISVIIPVYNVESYISKCLDTVINQVYCNLEIIIVNDGSTDNSSKVISGFAEKDSRIKVLNQENKGVSAARNLGLNNATGDLIGFVDPDDWIDLKMYKVLTDLMLQYEADVSSCHLRGCVSRDYVEVPRDDIKIEVFNHIETLEKFLNSEYAFNGLNSVVYNRIYKKEIFRNLRFNENLIKGEDTELTHKLFFDSKKLVYTDERLYFYFRRDDGLSHSEISAIEKLNVDFIMLEMFVNKIQKTKGILLYENIFKQSISNLLSYNIELYYNHTDLECKRHLKTKYSENYLNLMWLALKYLTLGRNLRFFLFLLSPKVYKKLI</sequence>
<organism evidence="4 5">
    <name type="scientific">Flavobacterium kayseriense</name>
    <dbReference type="NCBI Taxonomy" id="2764714"/>
    <lineage>
        <taxon>Bacteria</taxon>
        <taxon>Pseudomonadati</taxon>
        <taxon>Bacteroidota</taxon>
        <taxon>Flavobacteriia</taxon>
        <taxon>Flavobacteriales</taxon>
        <taxon>Flavobacteriaceae</taxon>
        <taxon>Flavobacterium</taxon>
    </lineage>
</organism>
<dbReference type="SUPFAM" id="SSF53448">
    <property type="entry name" value="Nucleotide-diphospho-sugar transferases"/>
    <property type="match status" value="1"/>
</dbReference>
<keyword evidence="2" id="KW-0808">Transferase</keyword>
<keyword evidence="5" id="KW-1185">Reference proteome</keyword>
<name>A0ABR7J7J4_9FLAO</name>
<feature type="domain" description="Glycosyltransferase 2-like" evidence="3">
    <location>
        <begin position="5"/>
        <end position="174"/>
    </location>
</feature>
<dbReference type="EMBL" id="JACRUJ010000002">
    <property type="protein sequence ID" value="MBC5841471.1"/>
    <property type="molecule type" value="Genomic_DNA"/>
</dbReference>